<dbReference type="AlphaFoldDB" id="A0A939E2H7"/>
<comment type="caution">
    <text evidence="1">The sequence shown here is derived from an EMBL/GenBank/DDBJ whole genome shotgun (WGS) entry which is preliminary data.</text>
</comment>
<organism evidence="1 2">
    <name type="scientific">Corynebacterium mendelii</name>
    <dbReference type="NCBI Taxonomy" id="2765362"/>
    <lineage>
        <taxon>Bacteria</taxon>
        <taxon>Bacillati</taxon>
        <taxon>Actinomycetota</taxon>
        <taxon>Actinomycetes</taxon>
        <taxon>Mycobacteriales</taxon>
        <taxon>Corynebacteriaceae</taxon>
        <taxon>Corynebacterium</taxon>
    </lineage>
</organism>
<reference evidence="1" key="1">
    <citation type="submission" date="2021-03" db="EMBL/GenBank/DDBJ databases">
        <authorList>
            <person name="Sun Q."/>
        </authorList>
    </citation>
    <scope>NUCLEOTIDE SEQUENCE</scope>
    <source>
        <strain evidence="1">CCM 8862</strain>
    </source>
</reference>
<accession>A0A939E2H7</accession>
<proteinExistence type="predicted"/>
<dbReference type="EMBL" id="JAFLEQ010000008">
    <property type="protein sequence ID" value="MBN9644277.1"/>
    <property type="molecule type" value="Genomic_DNA"/>
</dbReference>
<keyword evidence="2" id="KW-1185">Reference proteome</keyword>
<sequence length="237" mass="27468">MKEKTCDMPVAVSRLEEDVERSREPQIRRAAAWLLQQPGGAVTVVTPTKKIDSKCLETLIGRSSVRHLSWRNLASHGLSGRVLLAWPNRDCLDSLWRIELDALAVIEWDPRDTQEWFVHFEPSLLLHDRVIPFERPLSPQLCSERVPKDVWDFLESIATWAEGYSTGLKWNEVAKLKSDMMLCPQRWEAVSVEQLRSCCVELGMRPKDVDTVARLLERRKKGHRFSVPREYKGFRFS</sequence>
<evidence type="ECO:0000313" key="1">
    <source>
        <dbReference type="EMBL" id="MBN9644277.1"/>
    </source>
</evidence>
<dbReference type="RefSeq" id="WP_207278719.1">
    <property type="nucleotide sequence ID" value="NZ_JAFLEQ010000008.1"/>
</dbReference>
<gene>
    <name evidence="1" type="ORF">JZY06_06575</name>
</gene>
<dbReference type="Proteomes" id="UP000664332">
    <property type="component" value="Unassembled WGS sequence"/>
</dbReference>
<evidence type="ECO:0000313" key="2">
    <source>
        <dbReference type="Proteomes" id="UP000664332"/>
    </source>
</evidence>
<name>A0A939E2H7_9CORY</name>
<protein>
    <submittedName>
        <fullName evidence="1">Uncharacterized protein</fullName>
    </submittedName>
</protein>